<evidence type="ECO:0000313" key="1">
    <source>
        <dbReference type="EMBL" id="CAK9166210.1"/>
    </source>
</evidence>
<proteinExistence type="predicted"/>
<comment type="caution">
    <text evidence="1">The sequence shown here is derived from an EMBL/GenBank/DDBJ whole genome shotgun (WGS) entry which is preliminary data.</text>
</comment>
<dbReference type="AlphaFoldDB" id="A0ABC8TF95"/>
<reference evidence="1 2" key="1">
    <citation type="submission" date="2024-02" db="EMBL/GenBank/DDBJ databases">
        <authorList>
            <person name="Vignale AGUSTIN F."/>
            <person name="Sosa J E."/>
            <person name="Modenutti C."/>
        </authorList>
    </citation>
    <scope>NUCLEOTIDE SEQUENCE [LARGE SCALE GENOMIC DNA]</scope>
</reference>
<protein>
    <submittedName>
        <fullName evidence="1">Uncharacterized protein</fullName>
    </submittedName>
</protein>
<gene>
    <name evidence="1" type="ORF">ILEXP_LOCUS35414</name>
</gene>
<evidence type="ECO:0000313" key="2">
    <source>
        <dbReference type="Proteomes" id="UP001642360"/>
    </source>
</evidence>
<dbReference type="EMBL" id="CAUOFW020004550">
    <property type="protein sequence ID" value="CAK9166210.1"/>
    <property type="molecule type" value="Genomic_DNA"/>
</dbReference>
<accession>A0ABC8TF95</accession>
<dbReference type="Proteomes" id="UP001642360">
    <property type="component" value="Unassembled WGS sequence"/>
</dbReference>
<keyword evidence="2" id="KW-1185">Reference proteome</keyword>
<organism evidence="1 2">
    <name type="scientific">Ilex paraguariensis</name>
    <name type="common">yerba mate</name>
    <dbReference type="NCBI Taxonomy" id="185542"/>
    <lineage>
        <taxon>Eukaryota</taxon>
        <taxon>Viridiplantae</taxon>
        <taxon>Streptophyta</taxon>
        <taxon>Embryophyta</taxon>
        <taxon>Tracheophyta</taxon>
        <taxon>Spermatophyta</taxon>
        <taxon>Magnoliopsida</taxon>
        <taxon>eudicotyledons</taxon>
        <taxon>Gunneridae</taxon>
        <taxon>Pentapetalae</taxon>
        <taxon>asterids</taxon>
        <taxon>campanulids</taxon>
        <taxon>Aquifoliales</taxon>
        <taxon>Aquifoliaceae</taxon>
        <taxon>Ilex</taxon>
    </lineage>
</organism>
<name>A0ABC8TF95_9AQUA</name>
<sequence length="84" mass="9646">MLHASVPLLSKFVVHVCLNYDVKRGGVYAFSSGTRDVIELRLVEVLRAMVRFQACFLKPMKLRPRLFKRGRVDEKKNVKSELPG</sequence>